<evidence type="ECO:0000256" key="7">
    <source>
        <dbReference type="ARBA" id="ARBA00023242"/>
    </source>
</evidence>
<name>S9PRT5_SCHOY</name>
<evidence type="ECO:0000256" key="3">
    <source>
        <dbReference type="ARBA" id="ARBA00019660"/>
    </source>
</evidence>
<evidence type="ECO:0000256" key="6">
    <source>
        <dbReference type="ARBA" id="ARBA00023163"/>
    </source>
</evidence>
<comment type="subunit">
    <text evidence="8">Component of the Mediator complex.</text>
</comment>
<organism evidence="9 10">
    <name type="scientific">Schizosaccharomyces octosporus (strain yFS286)</name>
    <name type="common">Fission yeast</name>
    <name type="synonym">Octosporomyces octosporus</name>
    <dbReference type="NCBI Taxonomy" id="483514"/>
    <lineage>
        <taxon>Eukaryota</taxon>
        <taxon>Fungi</taxon>
        <taxon>Dikarya</taxon>
        <taxon>Ascomycota</taxon>
        <taxon>Taphrinomycotina</taxon>
        <taxon>Schizosaccharomycetes</taxon>
        <taxon>Schizosaccharomycetales</taxon>
        <taxon>Schizosaccharomycetaceae</taxon>
        <taxon>Schizosaccharomyces</taxon>
    </lineage>
</organism>
<evidence type="ECO:0000256" key="2">
    <source>
        <dbReference type="ARBA" id="ARBA00006378"/>
    </source>
</evidence>
<proteinExistence type="inferred from homology"/>
<dbReference type="VEuPathDB" id="FungiDB:SOCG_03833"/>
<dbReference type="eggNOG" id="KOG4086">
    <property type="taxonomic scope" value="Eukaryota"/>
</dbReference>
<dbReference type="Proteomes" id="UP000016088">
    <property type="component" value="Unassembled WGS sequence"/>
</dbReference>
<dbReference type="GeneID" id="25032801"/>
<dbReference type="Pfam" id="PF05669">
    <property type="entry name" value="Med31"/>
    <property type="match status" value="1"/>
</dbReference>
<keyword evidence="4 8" id="KW-0805">Transcription regulation</keyword>
<sequence length="127" mass="15393">MDQKWLLSRVPDEKSRFEIELEFVQMLSNPWYLNFLAQHNYFEDESFLQYLEYLEYWREPEYVKFIIYPTCLHMLTLLKNPQFRIDISRADLSKQVNDEMYYEWLAKGGYQIPVANPNPNPNPDPSS</sequence>
<comment type="similarity">
    <text evidence="2 8">Belongs to the Mediator complex subunit 31 family.</text>
</comment>
<evidence type="ECO:0000313" key="10">
    <source>
        <dbReference type="Proteomes" id="UP000016088"/>
    </source>
</evidence>
<dbReference type="GO" id="GO:0016592">
    <property type="term" value="C:mediator complex"/>
    <property type="evidence" value="ECO:0007669"/>
    <property type="project" value="EnsemblFungi"/>
</dbReference>
<evidence type="ECO:0000256" key="1">
    <source>
        <dbReference type="ARBA" id="ARBA00004123"/>
    </source>
</evidence>
<dbReference type="RefSeq" id="XP_013019197.1">
    <property type="nucleotide sequence ID" value="XM_013163743.1"/>
</dbReference>
<dbReference type="FunFam" id="1.10.10.1340:FF:000001">
    <property type="entry name" value="Mediator of RNA polymerase II transcription subunit 31"/>
    <property type="match status" value="1"/>
</dbReference>
<dbReference type="InterPro" id="IPR008831">
    <property type="entry name" value="Mediator_Med31"/>
</dbReference>
<keyword evidence="7 8" id="KW-0539">Nucleus</keyword>
<dbReference type="GO" id="GO:0003712">
    <property type="term" value="F:transcription coregulator activity"/>
    <property type="evidence" value="ECO:0007669"/>
    <property type="project" value="InterPro"/>
</dbReference>
<evidence type="ECO:0000256" key="8">
    <source>
        <dbReference type="RuleBase" id="RU364129"/>
    </source>
</evidence>
<dbReference type="OMA" id="YWSRPPY"/>
<dbReference type="InterPro" id="IPR038089">
    <property type="entry name" value="Med31_sf"/>
</dbReference>
<dbReference type="PANTHER" id="PTHR13186">
    <property type="entry name" value="MEDIATOR OF RNA POLYMERASE II TRANSCRIPTION SUBUNIT 31"/>
    <property type="match status" value="1"/>
</dbReference>
<keyword evidence="10" id="KW-1185">Reference proteome</keyword>
<evidence type="ECO:0000256" key="4">
    <source>
        <dbReference type="ARBA" id="ARBA00023015"/>
    </source>
</evidence>
<accession>S9PRT5</accession>
<dbReference type="AlphaFoldDB" id="S9PRT5"/>
<evidence type="ECO:0000313" key="9">
    <source>
        <dbReference type="EMBL" id="EPX71896.1"/>
    </source>
</evidence>
<keyword evidence="6 8" id="KW-0804">Transcription</keyword>
<protein>
    <recommendedName>
        <fullName evidence="3 8">Mediator of RNA polymerase II transcription subunit 31</fullName>
    </recommendedName>
</protein>
<comment type="subcellular location">
    <subcellularLocation>
        <location evidence="1 8">Nucleus</location>
    </subcellularLocation>
</comment>
<evidence type="ECO:0000256" key="5">
    <source>
        <dbReference type="ARBA" id="ARBA00023159"/>
    </source>
</evidence>
<dbReference type="HOGENOM" id="CLU_071681_3_2_1"/>
<keyword evidence="5 8" id="KW-0010">Activator</keyword>
<gene>
    <name evidence="9" type="ORF">SOCG_03833</name>
</gene>
<reference evidence="9 10" key="1">
    <citation type="journal article" date="2011" name="Science">
        <title>Comparative functional genomics of the fission yeasts.</title>
        <authorList>
            <person name="Rhind N."/>
            <person name="Chen Z."/>
            <person name="Yassour M."/>
            <person name="Thompson D.A."/>
            <person name="Haas B.J."/>
            <person name="Habib N."/>
            <person name="Wapinski I."/>
            <person name="Roy S."/>
            <person name="Lin M.F."/>
            <person name="Heiman D.I."/>
            <person name="Young S.K."/>
            <person name="Furuya K."/>
            <person name="Guo Y."/>
            <person name="Pidoux A."/>
            <person name="Chen H.M."/>
            <person name="Robbertse B."/>
            <person name="Goldberg J.M."/>
            <person name="Aoki K."/>
            <person name="Bayne E.H."/>
            <person name="Berlin A.M."/>
            <person name="Desjardins C.A."/>
            <person name="Dobbs E."/>
            <person name="Dukaj L."/>
            <person name="Fan L."/>
            <person name="FitzGerald M.G."/>
            <person name="French C."/>
            <person name="Gujja S."/>
            <person name="Hansen K."/>
            <person name="Keifenheim D."/>
            <person name="Levin J.Z."/>
            <person name="Mosher R.A."/>
            <person name="Mueller C.A."/>
            <person name="Pfiffner J."/>
            <person name="Priest M."/>
            <person name="Russ C."/>
            <person name="Smialowska A."/>
            <person name="Swoboda P."/>
            <person name="Sykes S.M."/>
            <person name="Vaughn M."/>
            <person name="Vengrova S."/>
            <person name="Yoder R."/>
            <person name="Zeng Q."/>
            <person name="Allshire R."/>
            <person name="Baulcombe D."/>
            <person name="Birren B.W."/>
            <person name="Brown W."/>
            <person name="Ekwall K."/>
            <person name="Kellis M."/>
            <person name="Leatherwood J."/>
            <person name="Levin H."/>
            <person name="Margalit H."/>
            <person name="Martienssen R."/>
            <person name="Nieduszynski C.A."/>
            <person name="Spatafora J.W."/>
            <person name="Friedman N."/>
            <person name="Dalgaard J.Z."/>
            <person name="Baumann P."/>
            <person name="Niki H."/>
            <person name="Regev A."/>
            <person name="Nusbaum C."/>
        </authorList>
    </citation>
    <scope>NUCLEOTIDE SEQUENCE [LARGE SCALE GENOMIC DNA]</scope>
    <source>
        <strain evidence="10">yFS286</strain>
    </source>
</reference>
<comment type="function">
    <text evidence="8">Component of the Mediator complex, a coactivator involved in the regulated transcription of nearly all RNA polymerase II-dependent genes. Mediator functions as a bridge to convey information from gene-specific regulatory proteins to the basal RNA polymerase II transcription machinery. Mediator is recruited to promoters by direct interactions with regulatory proteins and serves as a scaffold for the assembly of a functional preinitiation complex with RNA polymerase II and the general transcription factors.</text>
</comment>
<dbReference type="GO" id="GO:0006355">
    <property type="term" value="P:regulation of DNA-templated transcription"/>
    <property type="evidence" value="ECO:0007669"/>
    <property type="project" value="InterPro"/>
</dbReference>
<dbReference type="Gene3D" id="1.10.10.1340">
    <property type="entry name" value="Mediator of RNA polymerase II, submodule Med31 (Soh1)"/>
    <property type="match status" value="1"/>
</dbReference>
<dbReference type="EMBL" id="KE503207">
    <property type="protein sequence ID" value="EPX71896.1"/>
    <property type="molecule type" value="Genomic_DNA"/>
</dbReference>